<proteinExistence type="predicted"/>
<dbReference type="InterPro" id="IPR013830">
    <property type="entry name" value="SGNH_hydro"/>
</dbReference>
<dbReference type="Proteomes" id="UP001211173">
    <property type="component" value="Unassembled WGS sequence"/>
</dbReference>
<name>A0AAW6CGR9_FLAPL</name>
<dbReference type="InterPro" id="IPR036514">
    <property type="entry name" value="SGNH_hydro_sf"/>
</dbReference>
<reference evidence="3" key="1">
    <citation type="submission" date="2023-01" db="EMBL/GenBank/DDBJ databases">
        <title>Human gut microbiome strain richness.</title>
        <authorList>
            <person name="Chen-Liaw A."/>
        </authorList>
    </citation>
    <scope>NUCLEOTIDE SEQUENCE</scope>
    <source>
        <strain evidence="3">1001287st1_F4_1001285I_161205</strain>
        <strain evidence="2">2225st1_A6_2225SCRN_200828</strain>
    </source>
</reference>
<dbReference type="PANTHER" id="PTHR30383:SF29">
    <property type="entry name" value="SGNH HYDROLASE-TYPE ESTERASE DOMAIN-CONTAINING PROTEIN"/>
    <property type="match status" value="1"/>
</dbReference>
<dbReference type="Gene3D" id="3.40.50.1110">
    <property type="entry name" value="SGNH hydrolase"/>
    <property type="match status" value="1"/>
</dbReference>
<dbReference type="Pfam" id="PF13472">
    <property type="entry name" value="Lipase_GDSL_2"/>
    <property type="match status" value="1"/>
</dbReference>
<evidence type="ECO:0000313" key="4">
    <source>
        <dbReference type="Proteomes" id="UP001211173"/>
    </source>
</evidence>
<comment type="caution">
    <text evidence="3">The sequence shown here is derived from an EMBL/GenBank/DDBJ whole genome shotgun (WGS) entry which is preliminary data.</text>
</comment>
<gene>
    <name evidence="2" type="ORF">PND83_18145</name>
    <name evidence="3" type="ORF">PNE06_16870</name>
</gene>
<dbReference type="AlphaFoldDB" id="A0AAW6CGR9"/>
<dbReference type="InterPro" id="IPR051532">
    <property type="entry name" value="Ester_Hydrolysis_Enzymes"/>
</dbReference>
<dbReference type="EMBL" id="JAQLWO010000024">
    <property type="protein sequence ID" value="MDB7907908.1"/>
    <property type="molecule type" value="Genomic_DNA"/>
</dbReference>
<dbReference type="RefSeq" id="WP_024723273.1">
    <property type="nucleotide sequence ID" value="NZ_BAABZG010000001.1"/>
</dbReference>
<evidence type="ECO:0000313" key="2">
    <source>
        <dbReference type="EMBL" id="MDB7907908.1"/>
    </source>
</evidence>
<dbReference type="Proteomes" id="UP001211006">
    <property type="component" value="Unassembled WGS sequence"/>
</dbReference>
<protein>
    <submittedName>
        <fullName evidence="3">GDSL-type esterase/lipase family protein</fullName>
    </submittedName>
</protein>
<dbReference type="EMBL" id="JAQLWV010000029">
    <property type="protein sequence ID" value="MDB7934758.1"/>
    <property type="molecule type" value="Genomic_DNA"/>
</dbReference>
<dbReference type="PANTHER" id="PTHR30383">
    <property type="entry name" value="THIOESTERASE 1/PROTEASE 1/LYSOPHOSPHOLIPASE L1"/>
    <property type="match status" value="1"/>
</dbReference>
<organism evidence="3 4">
    <name type="scientific">Flavonifractor plautii</name>
    <name type="common">Fusobacterium plautii</name>
    <dbReference type="NCBI Taxonomy" id="292800"/>
    <lineage>
        <taxon>Bacteria</taxon>
        <taxon>Bacillati</taxon>
        <taxon>Bacillota</taxon>
        <taxon>Clostridia</taxon>
        <taxon>Eubacteriales</taxon>
        <taxon>Oscillospiraceae</taxon>
        <taxon>Flavonifractor</taxon>
    </lineage>
</organism>
<sequence>MNVICFGDSNTYGYDPRSYLGGRYAADSRWVDILAEETGWTVRNLGENGREIPTSVPDFPADTDLLIIMLGTNDLLQGRSPEQAVKRLDRFLSGISLDRSKILVIAPPPMTLGAWVPSQQLIDDSHAFVWLCQALAEHLGICFADAGKWDIPLAYDGVHFMEQGHRAFAAGLLEELK</sequence>
<dbReference type="SUPFAM" id="SSF52266">
    <property type="entry name" value="SGNH hydrolase"/>
    <property type="match status" value="1"/>
</dbReference>
<evidence type="ECO:0000259" key="1">
    <source>
        <dbReference type="Pfam" id="PF13472"/>
    </source>
</evidence>
<accession>A0AAW6CGR9</accession>
<evidence type="ECO:0000313" key="3">
    <source>
        <dbReference type="EMBL" id="MDB7934758.1"/>
    </source>
</evidence>
<feature type="domain" description="SGNH hydrolase-type esterase" evidence="1">
    <location>
        <begin position="5"/>
        <end position="167"/>
    </location>
</feature>